<evidence type="ECO:0000256" key="1">
    <source>
        <dbReference type="ARBA" id="ARBA00001947"/>
    </source>
</evidence>
<accession>A0ABU3S284</accession>
<keyword evidence="9 12" id="KW-0456">Lyase</keyword>
<gene>
    <name evidence="12" type="ORF">RKE40_03370</name>
</gene>
<evidence type="ECO:0000256" key="10">
    <source>
        <dbReference type="ARBA" id="ARBA00031449"/>
    </source>
</evidence>
<comment type="similarity">
    <text evidence="4">Belongs to the PTPS family. QueD subfamily.</text>
</comment>
<dbReference type="InterPro" id="IPR007115">
    <property type="entry name" value="6-PTP_synth/QueD"/>
</dbReference>
<evidence type="ECO:0000256" key="11">
    <source>
        <dbReference type="ARBA" id="ARBA00048807"/>
    </source>
</evidence>
<comment type="function">
    <text evidence="2">Catalyzes the conversion of 7,8-dihydroneopterin triphosphate (H2NTP) to 6-carboxy-5,6,7,8-tetrahydropterin (CPH4) and acetaldehyde.</text>
</comment>
<protein>
    <recommendedName>
        <fullName evidence="6">6-carboxy-5,6,7,8-tetrahydropterin synthase</fullName>
        <ecNumber evidence="5">4.1.2.50</ecNumber>
    </recommendedName>
    <alternativeName>
        <fullName evidence="10">Queuosine biosynthesis protein QueD</fullName>
    </alternativeName>
</protein>
<dbReference type="SUPFAM" id="SSF55620">
    <property type="entry name" value="Tetrahydrobiopterin biosynthesis enzymes-like"/>
    <property type="match status" value="1"/>
</dbReference>
<evidence type="ECO:0000256" key="3">
    <source>
        <dbReference type="ARBA" id="ARBA00005061"/>
    </source>
</evidence>
<proteinExistence type="inferred from homology"/>
<dbReference type="PANTHER" id="PTHR12589">
    <property type="entry name" value="PYRUVOYL TETRAHYDROBIOPTERIN SYNTHASE"/>
    <property type="match status" value="1"/>
</dbReference>
<comment type="catalytic activity">
    <reaction evidence="11">
        <text>7,8-dihydroneopterin 3'-triphosphate + H2O = 6-carboxy-5,6,7,8-tetrahydropterin + triphosphate + acetaldehyde + 2 H(+)</text>
        <dbReference type="Rhea" id="RHEA:27966"/>
        <dbReference type="ChEBI" id="CHEBI:15343"/>
        <dbReference type="ChEBI" id="CHEBI:15377"/>
        <dbReference type="ChEBI" id="CHEBI:15378"/>
        <dbReference type="ChEBI" id="CHEBI:18036"/>
        <dbReference type="ChEBI" id="CHEBI:58462"/>
        <dbReference type="ChEBI" id="CHEBI:61032"/>
        <dbReference type="EC" id="4.1.2.50"/>
    </reaction>
</comment>
<dbReference type="GO" id="GO:0070497">
    <property type="term" value="F:6-carboxytetrahydropterin synthase activity"/>
    <property type="evidence" value="ECO:0007669"/>
    <property type="project" value="UniProtKB-EC"/>
</dbReference>
<dbReference type="EMBL" id="JAWDID010000003">
    <property type="protein sequence ID" value="MDU0338900.1"/>
    <property type="molecule type" value="Genomic_DNA"/>
</dbReference>
<dbReference type="PANTHER" id="PTHR12589:SF7">
    <property type="entry name" value="6-PYRUVOYL TETRAHYDROBIOPTERIN SYNTHASE"/>
    <property type="match status" value="1"/>
</dbReference>
<evidence type="ECO:0000256" key="4">
    <source>
        <dbReference type="ARBA" id="ARBA00008900"/>
    </source>
</evidence>
<keyword evidence="7" id="KW-0479">Metal-binding</keyword>
<comment type="caution">
    <text evidence="12">The sequence shown here is derived from an EMBL/GenBank/DDBJ whole genome shotgun (WGS) entry which is preliminary data.</text>
</comment>
<evidence type="ECO:0000256" key="9">
    <source>
        <dbReference type="ARBA" id="ARBA00023239"/>
    </source>
</evidence>
<organism evidence="12 13">
    <name type="scientific">Bosea rubneri</name>
    <dbReference type="NCBI Taxonomy" id="3075434"/>
    <lineage>
        <taxon>Bacteria</taxon>
        <taxon>Pseudomonadati</taxon>
        <taxon>Pseudomonadota</taxon>
        <taxon>Alphaproteobacteria</taxon>
        <taxon>Hyphomicrobiales</taxon>
        <taxon>Boseaceae</taxon>
        <taxon>Bosea</taxon>
    </lineage>
</organism>
<reference evidence="12 13" key="1">
    <citation type="submission" date="2023-09" db="EMBL/GenBank/DDBJ databases">
        <title>Whole genome shotgun sequencing (WGS) of Bosea sp. ZW T0_25, isolated from stored onions (Allium cepa).</title>
        <authorList>
            <person name="Stoll D.A."/>
            <person name="Huch M."/>
        </authorList>
    </citation>
    <scope>NUCLEOTIDE SEQUENCE [LARGE SCALE GENOMIC DNA]</scope>
    <source>
        <strain evidence="12 13">ZW T0_25</strain>
    </source>
</reference>
<evidence type="ECO:0000256" key="7">
    <source>
        <dbReference type="ARBA" id="ARBA00022723"/>
    </source>
</evidence>
<keyword evidence="13" id="KW-1185">Reference proteome</keyword>
<sequence>MFSVEVRDRIMIGHSLPDPFFGPAQAMHGATFVVDVAFFRESLTRHNVVVDIGAALSVLNQTLKPLNYKNLDTLPQFQGVLTTTEFLCKYIFDAMAAAARSGKLGADAADLAKIRVTLHETDLARASYEGALA</sequence>
<evidence type="ECO:0000313" key="13">
    <source>
        <dbReference type="Proteomes" id="UP001254257"/>
    </source>
</evidence>
<evidence type="ECO:0000256" key="8">
    <source>
        <dbReference type="ARBA" id="ARBA00022833"/>
    </source>
</evidence>
<evidence type="ECO:0000313" key="12">
    <source>
        <dbReference type="EMBL" id="MDU0338900.1"/>
    </source>
</evidence>
<evidence type="ECO:0000256" key="5">
    <source>
        <dbReference type="ARBA" id="ARBA00012982"/>
    </source>
</evidence>
<keyword evidence="8" id="KW-0862">Zinc</keyword>
<dbReference type="Pfam" id="PF01242">
    <property type="entry name" value="PTPS"/>
    <property type="match status" value="1"/>
</dbReference>
<evidence type="ECO:0000256" key="6">
    <source>
        <dbReference type="ARBA" id="ARBA00018141"/>
    </source>
</evidence>
<comment type="cofactor">
    <cofactor evidence="1">
        <name>Zn(2+)</name>
        <dbReference type="ChEBI" id="CHEBI:29105"/>
    </cofactor>
</comment>
<name>A0ABU3S284_9HYPH</name>
<dbReference type="EC" id="4.1.2.50" evidence="5"/>
<dbReference type="Gene3D" id="3.30.479.10">
    <property type="entry name" value="6-pyruvoyl tetrahydropterin synthase/QueD"/>
    <property type="match status" value="1"/>
</dbReference>
<evidence type="ECO:0000256" key="2">
    <source>
        <dbReference type="ARBA" id="ARBA00002285"/>
    </source>
</evidence>
<comment type="pathway">
    <text evidence="3">Purine metabolism; 7-cyano-7-deazaguanine biosynthesis.</text>
</comment>
<dbReference type="InterPro" id="IPR038418">
    <property type="entry name" value="6-PTP_synth/QueD_sf"/>
</dbReference>
<dbReference type="RefSeq" id="WP_316016827.1">
    <property type="nucleotide sequence ID" value="NZ_JAWDID010000003.1"/>
</dbReference>
<dbReference type="Proteomes" id="UP001254257">
    <property type="component" value="Unassembled WGS sequence"/>
</dbReference>